<dbReference type="CDD" id="cd00009">
    <property type="entry name" value="AAA"/>
    <property type="match status" value="1"/>
</dbReference>
<dbReference type="PIRSF" id="PIRSF003073">
    <property type="entry name" value="DNAC_TnpB_IstB"/>
    <property type="match status" value="1"/>
</dbReference>
<evidence type="ECO:0000256" key="3">
    <source>
        <dbReference type="ARBA" id="ARBA00022840"/>
    </source>
</evidence>
<evidence type="ECO:0000259" key="5">
    <source>
        <dbReference type="SMART" id="SM00382"/>
    </source>
</evidence>
<dbReference type="RefSeq" id="WP_028379467.1">
    <property type="nucleotide sequence ID" value="NZ_QHJG01000074.1"/>
</dbReference>
<reference evidence="7 9" key="2">
    <citation type="submission" date="2018-12" db="EMBL/GenBank/DDBJ databases">
        <title>Legionella sp,whole genome shotgun sequence.</title>
        <authorList>
            <person name="Wu H."/>
        </authorList>
    </citation>
    <scope>NUCLEOTIDE SEQUENCE [LARGE SCALE GENOMIC DNA]</scope>
    <source>
        <strain evidence="7">Km489</strain>
        <strain evidence="9">km489</strain>
    </source>
</reference>
<dbReference type="Proteomes" id="UP000287374">
    <property type="component" value="Unassembled WGS sequence"/>
</dbReference>
<evidence type="ECO:0000256" key="4">
    <source>
        <dbReference type="SAM" id="Coils"/>
    </source>
</evidence>
<protein>
    <submittedName>
        <fullName evidence="6">AAA family ATPase</fullName>
    </submittedName>
</protein>
<proteinExistence type="inferred from homology"/>
<dbReference type="InterPro" id="IPR027417">
    <property type="entry name" value="P-loop_NTPase"/>
</dbReference>
<keyword evidence="9" id="KW-1185">Reference proteome</keyword>
<sequence>MLNNPTLDKLRSLKLTGMADAFTEQLKRPVNDLDFEERLGLLVEREYLLRDNRKMERRLKQARLQLNACMEDIDFKHPRGLNKSAVLELFRCQWVSQHLNLLITGPTGCGKTYIACALAHKACITGFSSRYYRLPRLWNELKIAKANGSYPNWLASIAKVDVLVLDDWGLVAPDEEQRRDLLEILEDRYQKRSTIITSQLAVALWHEHLGDATLADAVLDRLVHNSIRIELNGESMRKTKKSLQTKPL</sequence>
<dbReference type="SMART" id="SM00382">
    <property type="entry name" value="AAA"/>
    <property type="match status" value="1"/>
</dbReference>
<accession>A0A317TXR3</accession>
<dbReference type="Proteomes" id="UP000247152">
    <property type="component" value="Unassembled WGS sequence"/>
</dbReference>
<dbReference type="InterPro" id="IPR003593">
    <property type="entry name" value="AAA+_ATPase"/>
</dbReference>
<dbReference type="GO" id="GO:0005524">
    <property type="term" value="F:ATP binding"/>
    <property type="evidence" value="ECO:0007669"/>
    <property type="project" value="UniProtKB-KW"/>
</dbReference>
<dbReference type="InterPro" id="IPR028350">
    <property type="entry name" value="DNAC/IstB-like"/>
</dbReference>
<reference evidence="6 8" key="1">
    <citation type="submission" date="2018-05" db="EMBL/GenBank/DDBJ databases">
        <title>Legionella qingyii sp.nov., whole genome shotgun sequence.</title>
        <authorList>
            <person name="Wu H."/>
            <person name="Zhu Q."/>
            <person name="Hu C."/>
        </authorList>
    </citation>
    <scope>NUCLEOTIDE SEQUENCE [LARGE SCALE GENOMIC DNA]</scope>
    <source>
        <strain evidence="6 8">HEB18</strain>
    </source>
</reference>
<dbReference type="Gene3D" id="3.40.50.300">
    <property type="entry name" value="P-loop containing nucleotide triphosphate hydrolases"/>
    <property type="match status" value="1"/>
</dbReference>
<evidence type="ECO:0000313" key="7">
    <source>
        <dbReference type="EMBL" id="RUR18176.1"/>
    </source>
</evidence>
<dbReference type="GO" id="GO:0006260">
    <property type="term" value="P:DNA replication"/>
    <property type="evidence" value="ECO:0007669"/>
    <property type="project" value="TreeGrafter"/>
</dbReference>
<evidence type="ECO:0000313" key="9">
    <source>
        <dbReference type="Proteomes" id="UP000287374"/>
    </source>
</evidence>
<evidence type="ECO:0000313" key="6">
    <source>
        <dbReference type="EMBL" id="PWY53788.1"/>
    </source>
</evidence>
<keyword evidence="3" id="KW-0067">ATP-binding</keyword>
<comment type="caution">
    <text evidence="6">The sequence shown here is derived from an EMBL/GenBank/DDBJ whole genome shotgun (WGS) entry which is preliminary data.</text>
</comment>
<dbReference type="SUPFAM" id="SSF52540">
    <property type="entry name" value="P-loop containing nucleoside triphosphate hydrolases"/>
    <property type="match status" value="1"/>
</dbReference>
<dbReference type="NCBIfam" id="NF038214">
    <property type="entry name" value="IS21_help_AAA"/>
    <property type="match status" value="1"/>
</dbReference>
<dbReference type="EMBL" id="QHJG01000074">
    <property type="protein sequence ID" value="PWY53788.1"/>
    <property type="molecule type" value="Genomic_DNA"/>
</dbReference>
<dbReference type="PANTHER" id="PTHR30050:SF4">
    <property type="entry name" value="ATP-BINDING PROTEIN RV3427C IN INSERTION SEQUENCE-RELATED"/>
    <property type="match status" value="1"/>
</dbReference>
<dbReference type="InterPro" id="IPR002611">
    <property type="entry name" value="IstB_ATP-bd"/>
</dbReference>
<evidence type="ECO:0000256" key="2">
    <source>
        <dbReference type="ARBA" id="ARBA00022741"/>
    </source>
</evidence>
<evidence type="ECO:0000256" key="1">
    <source>
        <dbReference type="ARBA" id="ARBA00008059"/>
    </source>
</evidence>
<comment type="similarity">
    <text evidence="1">Belongs to the IS21/IS1162 putative ATP-binding protein family.</text>
</comment>
<feature type="coiled-coil region" evidence="4">
    <location>
        <begin position="45"/>
        <end position="72"/>
    </location>
</feature>
<dbReference type="OrthoDB" id="8150723at2"/>
<dbReference type="EMBL" id="RZGX01000044">
    <property type="protein sequence ID" value="RUR18176.1"/>
    <property type="molecule type" value="Genomic_DNA"/>
</dbReference>
<keyword evidence="2" id="KW-0547">Nucleotide-binding</keyword>
<organism evidence="6 8">
    <name type="scientific">Legionella qingyii</name>
    <dbReference type="NCBI Taxonomy" id="2184757"/>
    <lineage>
        <taxon>Bacteria</taxon>
        <taxon>Pseudomonadati</taxon>
        <taxon>Pseudomonadota</taxon>
        <taxon>Gammaproteobacteria</taxon>
        <taxon>Legionellales</taxon>
        <taxon>Legionellaceae</taxon>
        <taxon>Legionella</taxon>
    </lineage>
</organism>
<dbReference type="InterPro" id="IPR047661">
    <property type="entry name" value="IstB"/>
</dbReference>
<dbReference type="PANTHER" id="PTHR30050">
    <property type="entry name" value="CHROMOSOMAL REPLICATION INITIATOR PROTEIN DNAA"/>
    <property type="match status" value="1"/>
</dbReference>
<keyword evidence="4" id="KW-0175">Coiled coil</keyword>
<dbReference type="AlphaFoldDB" id="A0A317TXR3"/>
<evidence type="ECO:0000313" key="8">
    <source>
        <dbReference type="Proteomes" id="UP000247152"/>
    </source>
</evidence>
<gene>
    <name evidence="6" type="ORF">DGG96_20450</name>
    <name evidence="7" type="ORF">ELY20_16670</name>
</gene>
<name>A0A317TXR3_9GAMM</name>
<feature type="domain" description="AAA+ ATPase" evidence="5">
    <location>
        <begin position="97"/>
        <end position="228"/>
    </location>
</feature>
<dbReference type="Pfam" id="PF01695">
    <property type="entry name" value="IstB_IS21"/>
    <property type="match status" value="1"/>
</dbReference>